<dbReference type="SUPFAM" id="SSF55961">
    <property type="entry name" value="Bet v1-like"/>
    <property type="match status" value="1"/>
</dbReference>
<dbReference type="OrthoDB" id="3255669at2"/>
<proteinExistence type="predicted"/>
<protein>
    <recommendedName>
        <fullName evidence="3">SRPBCC family protein</fullName>
    </recommendedName>
</protein>
<evidence type="ECO:0008006" key="3">
    <source>
        <dbReference type="Google" id="ProtNLM"/>
    </source>
</evidence>
<name>A0A3M2JH15_9CELL</name>
<sequence length="197" mass="21328">MLAAAAAGVGVARARSWHLRWGATPGEVRAVLPGDEVPVARVGMRATRAVTVDAPPTDVWPWLAQIGTGKAGWYSYDLLDNLGRSSAREVLPRWQSVAVGDAAAPMNPFAPVTSSPWRVEHVDQGRVLVWRHPQMGTWSWVLLPGPGGRGTRLVSRLRLGYESVGGMAFAPLLEVADFPMFRRMLLGIKERAEALGA</sequence>
<accession>A0A3M2JH15</accession>
<dbReference type="AlphaFoldDB" id="A0A3M2JH15"/>
<reference evidence="1 2" key="1">
    <citation type="submission" date="2018-10" db="EMBL/GenBank/DDBJ databases">
        <title>Isolation, diversity and antifungal activity of actinobacteria from wheat.</title>
        <authorList>
            <person name="Han C."/>
        </authorList>
    </citation>
    <scope>NUCLEOTIDE SEQUENCE [LARGE SCALE GENOMIC DNA]</scope>
    <source>
        <strain evidence="1 2">NEAU-YY56</strain>
    </source>
</reference>
<evidence type="ECO:0000313" key="1">
    <source>
        <dbReference type="EMBL" id="RMI09568.1"/>
    </source>
</evidence>
<dbReference type="EMBL" id="RFFI01000046">
    <property type="protein sequence ID" value="RMI09568.1"/>
    <property type="molecule type" value="Genomic_DNA"/>
</dbReference>
<gene>
    <name evidence="1" type="ORF">EBM89_09910</name>
</gene>
<dbReference type="Proteomes" id="UP000269289">
    <property type="component" value="Unassembled WGS sequence"/>
</dbReference>
<comment type="caution">
    <text evidence="1">The sequence shown here is derived from an EMBL/GenBank/DDBJ whole genome shotgun (WGS) entry which is preliminary data.</text>
</comment>
<keyword evidence="2" id="KW-1185">Reference proteome</keyword>
<evidence type="ECO:0000313" key="2">
    <source>
        <dbReference type="Proteomes" id="UP000269289"/>
    </source>
</evidence>
<dbReference type="InterPro" id="IPR023393">
    <property type="entry name" value="START-like_dom_sf"/>
</dbReference>
<dbReference type="Gene3D" id="3.30.530.20">
    <property type="match status" value="1"/>
</dbReference>
<organism evidence="1 2">
    <name type="scientific">Cellulomonas triticagri</name>
    <dbReference type="NCBI Taxonomy" id="2483352"/>
    <lineage>
        <taxon>Bacteria</taxon>
        <taxon>Bacillati</taxon>
        <taxon>Actinomycetota</taxon>
        <taxon>Actinomycetes</taxon>
        <taxon>Micrococcales</taxon>
        <taxon>Cellulomonadaceae</taxon>
        <taxon>Cellulomonas</taxon>
    </lineage>
</organism>